<dbReference type="AlphaFoldDB" id="A0A939PDN7"/>
<sequence length="133" mass="14232">MKLSRTKAVALGTVGLLVAGGGAAIAYVTLFSGKELRYATQNQLRASMMTTGIDELKTRGVTLDRSLSCTDMPGWTKLKMRVTCTGATADHKTVEIIGTGEDTKQENYYTVLVGGRPVVQNANCLGADCRKKD</sequence>
<evidence type="ECO:0000313" key="2">
    <source>
        <dbReference type="Proteomes" id="UP000669179"/>
    </source>
</evidence>
<dbReference type="EMBL" id="JAGEOJ010000003">
    <property type="protein sequence ID" value="MBO2447334.1"/>
    <property type="molecule type" value="Genomic_DNA"/>
</dbReference>
<organism evidence="1 2">
    <name type="scientific">Actinomadura barringtoniae</name>
    <dbReference type="NCBI Taxonomy" id="1427535"/>
    <lineage>
        <taxon>Bacteria</taxon>
        <taxon>Bacillati</taxon>
        <taxon>Actinomycetota</taxon>
        <taxon>Actinomycetes</taxon>
        <taxon>Streptosporangiales</taxon>
        <taxon>Thermomonosporaceae</taxon>
        <taxon>Actinomadura</taxon>
    </lineage>
</organism>
<reference evidence="1" key="1">
    <citation type="submission" date="2021-03" db="EMBL/GenBank/DDBJ databases">
        <authorList>
            <person name="Kanchanasin P."/>
            <person name="Saeng-In P."/>
            <person name="Phongsopitanun W."/>
            <person name="Yuki M."/>
            <person name="Kudo T."/>
            <person name="Ohkuma M."/>
            <person name="Tanasupawat S."/>
        </authorList>
    </citation>
    <scope>NUCLEOTIDE SEQUENCE</scope>
    <source>
        <strain evidence="1">GKU 128</strain>
    </source>
</reference>
<name>A0A939PDN7_9ACTN</name>
<dbReference type="Proteomes" id="UP000669179">
    <property type="component" value="Unassembled WGS sequence"/>
</dbReference>
<gene>
    <name evidence="1" type="ORF">J4573_09575</name>
</gene>
<keyword evidence="2" id="KW-1185">Reference proteome</keyword>
<evidence type="ECO:0008006" key="3">
    <source>
        <dbReference type="Google" id="ProtNLM"/>
    </source>
</evidence>
<proteinExistence type="predicted"/>
<comment type="caution">
    <text evidence="1">The sequence shown here is derived from an EMBL/GenBank/DDBJ whole genome shotgun (WGS) entry which is preliminary data.</text>
</comment>
<protein>
    <recommendedName>
        <fullName evidence="3">DUF4333 domain-containing protein</fullName>
    </recommendedName>
</protein>
<evidence type="ECO:0000313" key="1">
    <source>
        <dbReference type="EMBL" id="MBO2447334.1"/>
    </source>
</evidence>
<accession>A0A939PDN7</accession>
<dbReference type="RefSeq" id="WP_208254913.1">
    <property type="nucleotide sequence ID" value="NZ_JAGEOJ010000003.1"/>
</dbReference>